<dbReference type="InterPro" id="IPR037401">
    <property type="entry name" value="SnoaL-like"/>
</dbReference>
<dbReference type="OrthoDB" id="4941530at2"/>
<feature type="domain" description="SnoaL-like" evidence="1">
    <location>
        <begin position="9"/>
        <end position="131"/>
    </location>
</feature>
<dbReference type="InterPro" id="IPR032710">
    <property type="entry name" value="NTF2-like_dom_sf"/>
</dbReference>
<dbReference type="EMBL" id="CP002000">
    <property type="protein sequence ID" value="ADJ44641.1"/>
    <property type="molecule type" value="Genomic_DNA"/>
</dbReference>
<gene>
    <name evidence="2" type="ordered locus">AMED_2847</name>
</gene>
<sequence length="161" mass="18001">MGMDLVVLEEIKRLKYRYLRGVDLKLWDEVADTFTADATANYGTHAVGGNGKQFEGRDAIVGFLTQSLGNGIITVHHAAQPEIDVDGDTATGRWSFTDRVIVPDHKVIIEGAAFYEDTYRRESDGVWRMSHIGYVRTYESMTSFDAIPGFKLIANRWAVPA</sequence>
<organism evidence="2 3">
    <name type="scientific">Amycolatopsis mediterranei (strain U-32)</name>
    <dbReference type="NCBI Taxonomy" id="749927"/>
    <lineage>
        <taxon>Bacteria</taxon>
        <taxon>Bacillati</taxon>
        <taxon>Actinomycetota</taxon>
        <taxon>Actinomycetes</taxon>
        <taxon>Pseudonocardiales</taxon>
        <taxon>Pseudonocardiaceae</taxon>
        <taxon>Amycolatopsis</taxon>
    </lineage>
</organism>
<evidence type="ECO:0000313" key="2">
    <source>
        <dbReference type="EMBL" id="ADJ44641.1"/>
    </source>
</evidence>
<accession>A0A0H3D358</accession>
<dbReference type="AlphaFoldDB" id="A0A0H3D358"/>
<dbReference type="eggNOG" id="ENOG5031RK3">
    <property type="taxonomic scope" value="Bacteria"/>
</dbReference>
<dbReference type="Gene3D" id="3.10.450.50">
    <property type="match status" value="1"/>
</dbReference>
<evidence type="ECO:0000259" key="1">
    <source>
        <dbReference type="Pfam" id="PF13577"/>
    </source>
</evidence>
<dbReference type="SUPFAM" id="SSF54427">
    <property type="entry name" value="NTF2-like"/>
    <property type="match status" value="1"/>
</dbReference>
<name>A0A0H3D358_AMYMU</name>
<dbReference type="KEGG" id="amd:AMED_2847"/>
<evidence type="ECO:0000313" key="3">
    <source>
        <dbReference type="Proteomes" id="UP000000328"/>
    </source>
</evidence>
<dbReference type="Proteomes" id="UP000000328">
    <property type="component" value="Chromosome"/>
</dbReference>
<dbReference type="Pfam" id="PF13577">
    <property type="entry name" value="SnoaL_4"/>
    <property type="match status" value="1"/>
</dbReference>
<proteinExistence type="predicted"/>
<reference evidence="2 3" key="1">
    <citation type="journal article" date="2010" name="Cell Res.">
        <title>Complete genome sequence of the rifamycin SV-producing Amycolatopsis mediterranei U32 revealed its genetic characteristics in phylogeny and metabolism.</title>
        <authorList>
            <person name="Zhao W."/>
            <person name="Zhong Y."/>
            <person name="Yuan H."/>
            <person name="Wang J."/>
            <person name="Zheng H."/>
            <person name="Wang Y."/>
            <person name="Cen X."/>
            <person name="Xu F."/>
            <person name="Bai J."/>
            <person name="Han X."/>
            <person name="Lu G."/>
            <person name="Zhu Y."/>
            <person name="Shao Z."/>
            <person name="Yan H."/>
            <person name="Li C."/>
            <person name="Peng N."/>
            <person name="Zhang Z."/>
            <person name="Zhang Y."/>
            <person name="Lin W."/>
            <person name="Fan Y."/>
            <person name="Qin Z."/>
            <person name="Hu Y."/>
            <person name="Zhu B."/>
            <person name="Wang S."/>
            <person name="Ding X."/>
            <person name="Zhao G.P."/>
        </authorList>
    </citation>
    <scope>NUCLEOTIDE SEQUENCE [LARGE SCALE GENOMIC DNA]</scope>
    <source>
        <strain evidence="3">U-32</strain>
    </source>
</reference>
<protein>
    <recommendedName>
        <fullName evidence="1">SnoaL-like domain-containing protein</fullName>
    </recommendedName>
</protein>
<dbReference type="HOGENOM" id="CLU_106738_5_0_11"/>